<feature type="signal peptide" evidence="2">
    <location>
        <begin position="1"/>
        <end position="18"/>
    </location>
</feature>
<gene>
    <name evidence="3" type="ORF">G7Y82_19690</name>
</gene>
<reference evidence="3" key="1">
    <citation type="submission" date="2020-03" db="EMBL/GenBank/DDBJ databases">
        <title>Solimonas marina sp. nov., isolated from deep seawater of the Pacific Ocean.</title>
        <authorList>
            <person name="Liu X."/>
            <person name="Lai Q."/>
            <person name="Sun F."/>
            <person name="Gai Y."/>
            <person name="Li G."/>
            <person name="Shao Z."/>
        </authorList>
    </citation>
    <scope>NUCLEOTIDE SEQUENCE</scope>
    <source>
        <strain evidence="3">C16B3</strain>
    </source>
</reference>
<keyword evidence="2" id="KW-0732">Signal</keyword>
<evidence type="ECO:0000313" key="3">
    <source>
        <dbReference type="EMBL" id="NKF24540.1"/>
    </source>
</evidence>
<dbReference type="RefSeq" id="WP_168149845.1">
    <property type="nucleotide sequence ID" value="NZ_JAAVXB010000016.1"/>
</dbReference>
<evidence type="ECO:0000256" key="1">
    <source>
        <dbReference type="SAM" id="Coils"/>
    </source>
</evidence>
<dbReference type="AlphaFoldDB" id="A0A969WH22"/>
<dbReference type="EMBL" id="JAAVXB010000016">
    <property type="protein sequence ID" value="NKF24540.1"/>
    <property type="molecule type" value="Genomic_DNA"/>
</dbReference>
<evidence type="ECO:0000313" key="4">
    <source>
        <dbReference type="Proteomes" id="UP000653472"/>
    </source>
</evidence>
<name>A0A969WH22_9GAMM</name>
<protein>
    <recommendedName>
        <fullName evidence="5">PEGA domain-containing protein</fullName>
    </recommendedName>
</protein>
<dbReference type="Gene3D" id="1.25.40.10">
    <property type="entry name" value="Tetratricopeptide repeat domain"/>
    <property type="match status" value="1"/>
</dbReference>
<accession>A0A969WH22</accession>
<feature type="coiled-coil region" evidence="1">
    <location>
        <begin position="100"/>
        <end position="137"/>
    </location>
</feature>
<feature type="chain" id="PRO_5037845490" description="PEGA domain-containing protein" evidence="2">
    <location>
        <begin position="19"/>
        <end position="273"/>
    </location>
</feature>
<dbReference type="InterPro" id="IPR011990">
    <property type="entry name" value="TPR-like_helical_dom_sf"/>
</dbReference>
<organism evidence="3 4">
    <name type="scientific">Solimonas marina</name>
    <dbReference type="NCBI Taxonomy" id="2714601"/>
    <lineage>
        <taxon>Bacteria</taxon>
        <taxon>Pseudomonadati</taxon>
        <taxon>Pseudomonadota</taxon>
        <taxon>Gammaproteobacteria</taxon>
        <taxon>Nevskiales</taxon>
        <taxon>Nevskiaceae</taxon>
        <taxon>Solimonas</taxon>
    </lineage>
</organism>
<sequence>MRFWVAPFLLLAAPLAQADDSILRVDCMEQTEGAKVYLDDEYRFDCSDYRKEPIGVAAGTHTLRVVKPIDDEHEQIFTQTLTLATGVPQRVRVTLPAATLTAYGVEMKQKREEAARLAQEQERQRKLQLAVESDQNKAASGDIGAMRSLASRYTDGNGVAADAELAKQWQQKADAAQKEKDRQKKLAALQQRLDENDYFHYVRLTPWMLENRLTEGASTYVTLLPFATVMDLISVPTVYSTRRDIYKNMEELETHAARWANPSALVGKAYADK</sequence>
<keyword evidence="4" id="KW-1185">Reference proteome</keyword>
<keyword evidence="1" id="KW-0175">Coiled coil</keyword>
<dbReference type="Proteomes" id="UP000653472">
    <property type="component" value="Unassembled WGS sequence"/>
</dbReference>
<evidence type="ECO:0008006" key="5">
    <source>
        <dbReference type="Google" id="ProtNLM"/>
    </source>
</evidence>
<proteinExistence type="predicted"/>
<evidence type="ECO:0000256" key="2">
    <source>
        <dbReference type="SAM" id="SignalP"/>
    </source>
</evidence>
<comment type="caution">
    <text evidence="3">The sequence shown here is derived from an EMBL/GenBank/DDBJ whole genome shotgun (WGS) entry which is preliminary data.</text>
</comment>